<dbReference type="Proteomes" id="UP000639643">
    <property type="component" value="Unassembled WGS sequence"/>
</dbReference>
<sequence length="397" mass="42957">MLRFSASAAALGLLSLSFLSHAVNADDELSYIYYDNQEFLANASNALKISWTEVRAAFEHPDHEDTATYTGFDWTQPFPGSSIDGFKAHIRIANDVPWPETVALNQSTEVTVLTFGIPDTMMDAAKGLPRPMDASWYICQHYFVSALPDPTTLVEHDCGFLSTECRADLETSLTGGWFQEDPDIACSAFALDAVPVSCQGSLGRTRADVLAWGSDSFEDDFTARFLTVDEVNQASWMLGTGFVEAENITAYYEASNRTFIIGTVFGYSETVEQSKRQTPKLSLSCLRPEWVQPPPPNTTTSSTVVPVAYPTSVSTEPATSTMASTIAAPSPTTVVTGPSCVSGTVSITESMVISRSCAISAAVLTTVLLLPACAWSIRTSPSLCQPTVKRLGVLWKE</sequence>
<keyword evidence="1" id="KW-0732">Signal</keyword>
<feature type="chain" id="PRO_5034005576" evidence="1">
    <location>
        <begin position="26"/>
        <end position="397"/>
    </location>
</feature>
<evidence type="ECO:0000313" key="2">
    <source>
        <dbReference type="EMBL" id="KAF6827579.1"/>
    </source>
</evidence>
<feature type="signal peptide" evidence="1">
    <location>
        <begin position="1"/>
        <end position="25"/>
    </location>
</feature>
<evidence type="ECO:0000313" key="3">
    <source>
        <dbReference type="Proteomes" id="UP000639643"/>
    </source>
</evidence>
<organism evidence="2 3">
    <name type="scientific">Colletotrichum musicola</name>
    <dbReference type="NCBI Taxonomy" id="2175873"/>
    <lineage>
        <taxon>Eukaryota</taxon>
        <taxon>Fungi</taxon>
        <taxon>Dikarya</taxon>
        <taxon>Ascomycota</taxon>
        <taxon>Pezizomycotina</taxon>
        <taxon>Sordariomycetes</taxon>
        <taxon>Hypocreomycetidae</taxon>
        <taxon>Glomerellales</taxon>
        <taxon>Glomerellaceae</taxon>
        <taxon>Colletotrichum</taxon>
        <taxon>Colletotrichum orchidearum species complex</taxon>
    </lineage>
</organism>
<dbReference type="OrthoDB" id="4526039at2759"/>
<proteinExistence type="predicted"/>
<gene>
    <name evidence="2" type="ORF">CMUS01_08947</name>
</gene>
<dbReference type="AlphaFoldDB" id="A0A8H6K9V8"/>
<reference evidence="2" key="1">
    <citation type="journal article" date="2020" name="Phytopathology">
        <title>Genome Sequence Resources of Colletotrichum truncatum, C. plurivorum, C. musicola, and C. sojae: Four Species Pathogenic to Soybean (Glycine max).</title>
        <authorList>
            <person name="Rogerio F."/>
            <person name="Boufleur T.R."/>
            <person name="Ciampi-Guillardi M."/>
            <person name="Sukno S.A."/>
            <person name="Thon M.R."/>
            <person name="Massola Junior N.S."/>
            <person name="Baroncelli R."/>
        </authorList>
    </citation>
    <scope>NUCLEOTIDE SEQUENCE</scope>
    <source>
        <strain evidence="2">LFN0074</strain>
    </source>
</reference>
<evidence type="ECO:0000256" key="1">
    <source>
        <dbReference type="SAM" id="SignalP"/>
    </source>
</evidence>
<accession>A0A8H6K9V8</accession>
<comment type="caution">
    <text evidence="2">The sequence shown here is derived from an EMBL/GenBank/DDBJ whole genome shotgun (WGS) entry which is preliminary data.</text>
</comment>
<name>A0A8H6K9V8_9PEZI</name>
<keyword evidence="3" id="KW-1185">Reference proteome</keyword>
<dbReference type="EMBL" id="WIGM01000364">
    <property type="protein sequence ID" value="KAF6827579.1"/>
    <property type="molecule type" value="Genomic_DNA"/>
</dbReference>
<protein>
    <submittedName>
        <fullName evidence="2">Uncharacterized protein</fullName>
    </submittedName>
</protein>